<gene>
    <name evidence="4" type="primary">rihA_1</name>
    <name evidence="4" type="ORF">NCTC9702_04152</name>
</gene>
<dbReference type="EMBL" id="LR134246">
    <property type="protein sequence ID" value="VED36848.1"/>
    <property type="molecule type" value="Genomic_DNA"/>
</dbReference>
<dbReference type="InterPro" id="IPR036452">
    <property type="entry name" value="Ribo_hydro-like"/>
</dbReference>
<dbReference type="PROSITE" id="PS01247">
    <property type="entry name" value="IUNH"/>
    <property type="match status" value="1"/>
</dbReference>
<dbReference type="GO" id="GO:0006152">
    <property type="term" value="P:purine nucleoside catabolic process"/>
    <property type="evidence" value="ECO:0007669"/>
    <property type="project" value="TreeGrafter"/>
</dbReference>
<dbReference type="InterPro" id="IPR023186">
    <property type="entry name" value="IUNH"/>
</dbReference>
<keyword evidence="1 4" id="KW-0378">Hydrolase</keyword>
<dbReference type="Proteomes" id="UP000277930">
    <property type="component" value="Chromosome 1"/>
</dbReference>
<dbReference type="Gene3D" id="3.90.245.10">
    <property type="entry name" value="Ribonucleoside hydrolase-like"/>
    <property type="match status" value="1"/>
</dbReference>
<proteinExistence type="predicted"/>
<dbReference type="AlphaFoldDB" id="A0A447Y0K4"/>
<name>A0A447Y0K4_ECOLX</name>
<dbReference type="EC" id="3.2.-.-" evidence="4"/>
<evidence type="ECO:0000256" key="1">
    <source>
        <dbReference type="ARBA" id="ARBA00022801"/>
    </source>
</evidence>
<dbReference type="GO" id="GO:0045437">
    <property type="term" value="F:uridine nucleosidase activity"/>
    <property type="evidence" value="ECO:0007669"/>
    <property type="project" value="UniProtKB-ARBA"/>
</dbReference>
<protein>
    <submittedName>
        <fullName evidence="4">Pyrimidine-specific ribonucleoside hydrolase (Cytidine/uridine-specific hydrolase)</fullName>
        <ecNumber evidence="4">3.2.-.-</ecNumber>
    </submittedName>
</protein>
<accession>A0A447Y0K4</accession>
<keyword evidence="2 4" id="KW-0326">Glycosidase</keyword>
<dbReference type="GO" id="GO:0008477">
    <property type="term" value="F:purine nucleosidase activity"/>
    <property type="evidence" value="ECO:0007669"/>
    <property type="project" value="TreeGrafter"/>
</dbReference>
<dbReference type="InterPro" id="IPR001910">
    <property type="entry name" value="Inosine/uridine_hydrolase_dom"/>
</dbReference>
<organism evidence="4 5">
    <name type="scientific">Escherichia coli</name>
    <dbReference type="NCBI Taxonomy" id="562"/>
    <lineage>
        <taxon>Bacteria</taxon>
        <taxon>Pseudomonadati</taxon>
        <taxon>Pseudomonadota</taxon>
        <taxon>Gammaproteobacteria</taxon>
        <taxon>Enterobacterales</taxon>
        <taxon>Enterobacteriaceae</taxon>
        <taxon>Escherichia</taxon>
    </lineage>
</organism>
<dbReference type="GO" id="GO:0005829">
    <property type="term" value="C:cytosol"/>
    <property type="evidence" value="ECO:0007669"/>
    <property type="project" value="TreeGrafter"/>
</dbReference>
<feature type="domain" description="Inosine/uridine-preferring nucleoside hydrolase" evidence="3">
    <location>
        <begin position="5"/>
        <end position="178"/>
    </location>
</feature>
<dbReference type="SUPFAM" id="SSF53590">
    <property type="entry name" value="Nucleoside hydrolase"/>
    <property type="match status" value="1"/>
</dbReference>
<evidence type="ECO:0000256" key="2">
    <source>
        <dbReference type="ARBA" id="ARBA00023295"/>
    </source>
</evidence>
<evidence type="ECO:0000313" key="5">
    <source>
        <dbReference type="Proteomes" id="UP000277930"/>
    </source>
</evidence>
<dbReference type="Pfam" id="PF01156">
    <property type="entry name" value="IU_nuc_hydro"/>
    <property type="match status" value="1"/>
</dbReference>
<evidence type="ECO:0000259" key="3">
    <source>
        <dbReference type="Pfam" id="PF01156"/>
    </source>
</evidence>
<reference evidence="4 5" key="1">
    <citation type="submission" date="2018-12" db="EMBL/GenBank/DDBJ databases">
        <authorList>
            <consortium name="Pathogen Informatics"/>
        </authorList>
    </citation>
    <scope>NUCLEOTIDE SEQUENCE [LARGE SCALE GENOMIC DNA]</scope>
    <source>
        <strain evidence="4 5">NCTC9702</strain>
    </source>
</reference>
<dbReference type="InterPro" id="IPR015910">
    <property type="entry name" value="I/U_nuclsd_hydro_CS"/>
</dbReference>
<dbReference type="PANTHER" id="PTHR12304">
    <property type="entry name" value="INOSINE-URIDINE PREFERRING NUCLEOSIDE HYDROLASE"/>
    <property type="match status" value="1"/>
</dbReference>
<sequence length="193" mass="20294">MALPILLDCDPGHDDAIAIVLALASPELDVKAITSSAGNQTPEKTLRNVLRMLTLLNRTDIPVAGGAVKPLMRELIIADNVHGESGLDGPALPEPTFAPQNCTAVELMAKTLRESAEPVTIVSTGPQTNVALLLNSHPELHSKIARIVIMGGAMGLGNWTPAAEFNIYVDPEAAEIVFPVRDPGGDGRSGCYS</sequence>
<dbReference type="PANTHER" id="PTHR12304:SF4">
    <property type="entry name" value="URIDINE NUCLEOSIDASE"/>
    <property type="match status" value="1"/>
</dbReference>
<evidence type="ECO:0000313" key="4">
    <source>
        <dbReference type="EMBL" id="VED36848.1"/>
    </source>
</evidence>